<keyword evidence="9" id="KW-0472">Membrane</keyword>
<evidence type="ECO:0000259" key="10">
    <source>
        <dbReference type="PROSITE" id="PS50011"/>
    </source>
</evidence>
<evidence type="ECO:0000256" key="1">
    <source>
        <dbReference type="ARBA" id="ARBA00012513"/>
    </source>
</evidence>
<feature type="compositionally biased region" description="Gly residues" evidence="8">
    <location>
        <begin position="352"/>
        <end position="365"/>
    </location>
</feature>
<dbReference type="EC" id="2.7.11.1" evidence="1"/>
<dbReference type="Pfam" id="PF00069">
    <property type="entry name" value="Pkinase"/>
    <property type="match status" value="1"/>
</dbReference>
<dbReference type="GO" id="GO:0016301">
    <property type="term" value="F:kinase activity"/>
    <property type="evidence" value="ECO:0007669"/>
    <property type="project" value="UniProtKB-KW"/>
</dbReference>
<evidence type="ECO:0000256" key="3">
    <source>
        <dbReference type="ARBA" id="ARBA00022679"/>
    </source>
</evidence>
<feature type="compositionally biased region" description="Low complexity" evidence="8">
    <location>
        <begin position="381"/>
        <end position="393"/>
    </location>
</feature>
<feature type="region of interest" description="Disordered" evidence="8">
    <location>
        <begin position="414"/>
        <end position="449"/>
    </location>
</feature>
<feature type="transmembrane region" description="Helical" evidence="9">
    <location>
        <begin position="521"/>
        <end position="541"/>
    </location>
</feature>
<dbReference type="PROSITE" id="PS00107">
    <property type="entry name" value="PROTEIN_KINASE_ATP"/>
    <property type="match status" value="1"/>
</dbReference>
<proteinExistence type="predicted"/>
<dbReference type="Gene3D" id="3.30.200.20">
    <property type="entry name" value="Phosphorylase Kinase, domain 1"/>
    <property type="match status" value="1"/>
</dbReference>
<evidence type="ECO:0000313" key="12">
    <source>
        <dbReference type="Proteomes" id="UP001596380"/>
    </source>
</evidence>
<dbReference type="SMART" id="SM00220">
    <property type="entry name" value="S_TKc"/>
    <property type="match status" value="1"/>
</dbReference>
<evidence type="ECO:0000256" key="6">
    <source>
        <dbReference type="ARBA" id="ARBA00022840"/>
    </source>
</evidence>
<name>A0ABW2CXA7_9ACTN</name>
<dbReference type="PANTHER" id="PTHR43289">
    <property type="entry name" value="MITOGEN-ACTIVATED PROTEIN KINASE KINASE KINASE 20-RELATED"/>
    <property type="match status" value="1"/>
</dbReference>
<keyword evidence="6 7" id="KW-0067">ATP-binding</keyword>
<dbReference type="EMBL" id="JBHSXS010000054">
    <property type="protein sequence ID" value="MFC6886492.1"/>
    <property type="molecule type" value="Genomic_DNA"/>
</dbReference>
<evidence type="ECO:0000256" key="2">
    <source>
        <dbReference type="ARBA" id="ARBA00022527"/>
    </source>
</evidence>
<keyword evidence="9" id="KW-1133">Transmembrane helix</keyword>
<dbReference type="Proteomes" id="UP001596380">
    <property type="component" value="Unassembled WGS sequence"/>
</dbReference>
<dbReference type="InterPro" id="IPR017441">
    <property type="entry name" value="Protein_kinase_ATP_BS"/>
</dbReference>
<evidence type="ECO:0000256" key="4">
    <source>
        <dbReference type="ARBA" id="ARBA00022741"/>
    </source>
</evidence>
<dbReference type="CDD" id="cd14014">
    <property type="entry name" value="STKc_PknB_like"/>
    <property type="match status" value="1"/>
</dbReference>
<comment type="caution">
    <text evidence="11">The sequence shown here is derived from an EMBL/GenBank/DDBJ whole genome shotgun (WGS) entry which is preliminary data.</text>
</comment>
<dbReference type="InterPro" id="IPR000719">
    <property type="entry name" value="Prot_kinase_dom"/>
</dbReference>
<feature type="binding site" evidence="7">
    <location>
        <position position="39"/>
    </location>
    <ligand>
        <name>ATP</name>
        <dbReference type="ChEBI" id="CHEBI:30616"/>
    </ligand>
</feature>
<evidence type="ECO:0000313" key="11">
    <source>
        <dbReference type="EMBL" id="MFC6886492.1"/>
    </source>
</evidence>
<feature type="domain" description="Protein kinase" evidence="10">
    <location>
        <begin position="10"/>
        <end position="275"/>
    </location>
</feature>
<accession>A0ABW2CXA7</accession>
<dbReference type="Gene3D" id="1.10.510.10">
    <property type="entry name" value="Transferase(Phosphotransferase) domain 1"/>
    <property type="match status" value="1"/>
</dbReference>
<evidence type="ECO:0000256" key="5">
    <source>
        <dbReference type="ARBA" id="ARBA00022777"/>
    </source>
</evidence>
<reference evidence="12" key="1">
    <citation type="journal article" date="2019" name="Int. J. Syst. Evol. Microbiol.">
        <title>The Global Catalogue of Microorganisms (GCM) 10K type strain sequencing project: providing services to taxonomists for standard genome sequencing and annotation.</title>
        <authorList>
            <consortium name="The Broad Institute Genomics Platform"/>
            <consortium name="The Broad Institute Genome Sequencing Center for Infectious Disease"/>
            <person name="Wu L."/>
            <person name="Ma J."/>
        </authorList>
    </citation>
    <scope>NUCLEOTIDE SEQUENCE [LARGE SCALE GENOMIC DNA]</scope>
    <source>
        <strain evidence="12">JCM 3369</strain>
    </source>
</reference>
<dbReference type="SUPFAM" id="SSF56112">
    <property type="entry name" value="Protein kinase-like (PK-like)"/>
    <property type="match status" value="1"/>
</dbReference>
<feature type="transmembrane region" description="Helical" evidence="9">
    <location>
        <begin position="493"/>
        <end position="514"/>
    </location>
</feature>
<gene>
    <name evidence="11" type="ORF">ACFQKB_42495</name>
</gene>
<sequence>MAHVVLGGRYELTMPLGRGGMGQVWEAVERASGRRVAVKLVTHEVIADRSDPAELIRRFSREVSVTAGLGHPGVPAVHDTGIYEEGLYLVMDLVEGCTIDELIAERGALPYAEAATIAAQVCSVLAVAHERGLVHRDIKPQNLMLADDGAVKVLDFGVAAVLESPGAARITQTGTPIGTLAYMAPEQLRGERVVPRTDLYALGCVLYEMLTGRRVFEAPSPHAVGYQHLERRPDPIGRPDVPRALEHLVQRLLAKDPGQRPADANEVLTLLQPFSTPPMPPADLPLPHTPAARPNAPAEEYGAAEPNDAAWQGNAAGHGESPPRNGASGGRSDTDRIGPRADRVGSEDGVWFGAGGEGGRSGLGTGSPSEAPYGTFGGSGFPPSAGGAPVSGAGGPVAAQVSGAGIPLGAQVSDAGVPAQGQQSGAGIPAQGQRPGAGGSAQGQPYGAAASAEAQRSGVGGSVGVQVAGAGGLVGAGRPSGGRGVAWTVLHSLWVLPTFTMGLFPWAAFLYIALRHRHRAWLVTALVYLGLTIAELTLILATPNVDPDHGGSSIPAIFTVVLTFSAPVHAFIVNVERLRLRALPGLGRR</sequence>
<protein>
    <recommendedName>
        <fullName evidence="1">non-specific serine/threonine protein kinase</fullName>
        <ecNumber evidence="1">2.7.11.1</ecNumber>
    </recommendedName>
</protein>
<keyword evidence="3" id="KW-0808">Transferase</keyword>
<evidence type="ECO:0000256" key="7">
    <source>
        <dbReference type="PROSITE-ProRule" id="PRU10141"/>
    </source>
</evidence>
<organism evidence="11 12">
    <name type="scientific">Actinomadura yumaensis</name>
    <dbReference type="NCBI Taxonomy" id="111807"/>
    <lineage>
        <taxon>Bacteria</taxon>
        <taxon>Bacillati</taxon>
        <taxon>Actinomycetota</taxon>
        <taxon>Actinomycetes</taxon>
        <taxon>Streptosporangiales</taxon>
        <taxon>Thermomonosporaceae</taxon>
        <taxon>Actinomadura</taxon>
    </lineage>
</organism>
<keyword evidence="5 11" id="KW-0418">Kinase</keyword>
<dbReference type="PANTHER" id="PTHR43289:SF6">
    <property type="entry name" value="SERINE_THREONINE-PROTEIN KINASE NEKL-3"/>
    <property type="match status" value="1"/>
</dbReference>
<keyword evidence="2" id="KW-0723">Serine/threonine-protein kinase</keyword>
<evidence type="ECO:0000256" key="9">
    <source>
        <dbReference type="SAM" id="Phobius"/>
    </source>
</evidence>
<dbReference type="PROSITE" id="PS50011">
    <property type="entry name" value="PROTEIN_KINASE_DOM"/>
    <property type="match status" value="1"/>
</dbReference>
<dbReference type="InterPro" id="IPR011009">
    <property type="entry name" value="Kinase-like_dom_sf"/>
</dbReference>
<keyword evidence="4 7" id="KW-0547">Nucleotide-binding</keyword>
<feature type="compositionally biased region" description="Pro residues" evidence="8">
    <location>
        <begin position="275"/>
        <end position="288"/>
    </location>
</feature>
<dbReference type="PROSITE" id="PS00108">
    <property type="entry name" value="PROTEIN_KINASE_ST"/>
    <property type="match status" value="1"/>
</dbReference>
<feature type="transmembrane region" description="Helical" evidence="9">
    <location>
        <begin position="553"/>
        <end position="573"/>
    </location>
</feature>
<keyword evidence="9" id="KW-0812">Transmembrane</keyword>
<feature type="region of interest" description="Disordered" evidence="8">
    <location>
        <begin position="272"/>
        <end position="393"/>
    </location>
</feature>
<dbReference type="InterPro" id="IPR008271">
    <property type="entry name" value="Ser/Thr_kinase_AS"/>
</dbReference>
<evidence type="ECO:0000256" key="8">
    <source>
        <dbReference type="SAM" id="MobiDB-lite"/>
    </source>
</evidence>
<feature type="compositionally biased region" description="Basic and acidic residues" evidence="8">
    <location>
        <begin position="332"/>
        <end position="346"/>
    </location>
</feature>
<keyword evidence="12" id="KW-1185">Reference proteome</keyword>